<dbReference type="Proteomes" id="UP000322658">
    <property type="component" value="Unassembled WGS sequence"/>
</dbReference>
<accession>A0A5B3GU38</accession>
<reference evidence="1 2" key="1">
    <citation type="journal article" date="2019" name="Nat. Med.">
        <title>A library of human gut bacterial isolates paired with longitudinal multiomics data enables mechanistic microbiome research.</title>
        <authorList>
            <person name="Poyet M."/>
            <person name="Groussin M."/>
            <person name="Gibbons S.M."/>
            <person name="Avila-Pacheco J."/>
            <person name="Jiang X."/>
            <person name="Kearney S.M."/>
            <person name="Perrotta A.R."/>
            <person name="Berdy B."/>
            <person name="Zhao S."/>
            <person name="Lieberman T.D."/>
            <person name="Swanson P.K."/>
            <person name="Smith M."/>
            <person name="Roesemann S."/>
            <person name="Alexander J.E."/>
            <person name="Rich S.A."/>
            <person name="Livny J."/>
            <person name="Vlamakis H."/>
            <person name="Clish C."/>
            <person name="Bullock K."/>
            <person name="Deik A."/>
            <person name="Scott J."/>
            <person name="Pierce K.A."/>
            <person name="Xavier R.J."/>
            <person name="Alm E.J."/>
        </authorList>
    </citation>
    <scope>NUCLEOTIDE SEQUENCE [LARGE SCALE GENOMIC DNA]</scope>
    <source>
        <strain evidence="1 2">BIOML-A1</strain>
    </source>
</reference>
<protein>
    <submittedName>
        <fullName evidence="1">Uncharacterized protein</fullName>
    </submittedName>
</protein>
<organism evidence="1 2">
    <name type="scientific">Alistipes shahii</name>
    <dbReference type="NCBI Taxonomy" id="328814"/>
    <lineage>
        <taxon>Bacteria</taxon>
        <taxon>Pseudomonadati</taxon>
        <taxon>Bacteroidota</taxon>
        <taxon>Bacteroidia</taxon>
        <taxon>Bacteroidales</taxon>
        <taxon>Rikenellaceae</taxon>
        <taxon>Alistipes</taxon>
    </lineage>
</organism>
<gene>
    <name evidence="1" type="ORF">F2Y07_03235</name>
</gene>
<name>A0A5B3GU38_9BACT</name>
<sequence length="126" mass="14706">MKTAEDLNRLIRDEIATIEALRSEDEKIWSVRGGVTEADAKRSKKIRRMIGDHNNEIAHLRRLIRFVEATPEEGVRMMLDQLRGQVDRITASADRYKLKEQKKEYLTRAGAQFKHTQIAELEFLLQ</sequence>
<comment type="caution">
    <text evidence="1">The sequence shown here is derived from an EMBL/GenBank/DDBJ whole genome shotgun (WGS) entry which is preliminary data.</text>
</comment>
<dbReference type="EMBL" id="VVXJ01000005">
    <property type="protein sequence ID" value="KAA2377164.1"/>
    <property type="molecule type" value="Genomic_DNA"/>
</dbReference>
<evidence type="ECO:0000313" key="1">
    <source>
        <dbReference type="EMBL" id="KAA2377164.1"/>
    </source>
</evidence>
<dbReference type="RefSeq" id="WP_118406872.1">
    <property type="nucleotide sequence ID" value="NZ_CAXSTY010000008.1"/>
</dbReference>
<evidence type="ECO:0000313" key="2">
    <source>
        <dbReference type="Proteomes" id="UP000322658"/>
    </source>
</evidence>
<dbReference type="AlphaFoldDB" id="A0A5B3GU38"/>
<proteinExistence type="predicted"/>